<sequence>MNNKRGQEKISTEEDGINNEVEAEREGNGEESFQGLPSEPIPGFEKLSAQSDGANAEDILTARLPRPQSGSQKYISYTIKLPSDQLAALQNIWLELKRLYGAHSPDKSGMIQLAIQDWLKRWDGPDRQKLLIELLEIREDTRRRQYKKG</sequence>
<evidence type="ECO:0000313" key="2">
    <source>
        <dbReference type="EMBL" id="MBN8658955.1"/>
    </source>
</evidence>
<organism evidence="2 3">
    <name type="scientific">Candidatus Obscuribacter phosphatis</name>
    <dbReference type="NCBI Taxonomy" id="1906157"/>
    <lineage>
        <taxon>Bacteria</taxon>
        <taxon>Bacillati</taxon>
        <taxon>Candidatus Melainabacteria</taxon>
        <taxon>Candidatus Obscuribacterales</taxon>
        <taxon>Candidatus Obscuribacteraceae</taxon>
        <taxon>Candidatus Obscuribacter</taxon>
    </lineage>
</organism>
<comment type="caution">
    <text evidence="2">The sequence shown here is derived from an EMBL/GenBank/DDBJ whole genome shotgun (WGS) entry which is preliminary data.</text>
</comment>
<accession>A0A8J7TKN6</accession>
<evidence type="ECO:0000313" key="3">
    <source>
        <dbReference type="Proteomes" id="UP000664277"/>
    </source>
</evidence>
<name>A0A8J7TKN6_9BACT</name>
<dbReference type="EMBL" id="JAFLCK010000001">
    <property type="protein sequence ID" value="MBN8658955.1"/>
    <property type="molecule type" value="Genomic_DNA"/>
</dbReference>
<feature type="compositionally biased region" description="Basic and acidic residues" evidence="1">
    <location>
        <begin position="1"/>
        <end position="12"/>
    </location>
</feature>
<proteinExistence type="predicted"/>
<gene>
    <name evidence="2" type="ORF">J0M35_01225</name>
</gene>
<reference evidence="2" key="1">
    <citation type="submission" date="2021-02" db="EMBL/GenBank/DDBJ databases">
        <title>Genome-Resolved Metagenomics of a Microbial Community Performing Photosynthetic Biological Nutrient Removal.</title>
        <authorList>
            <person name="Mcdaniel E.A."/>
        </authorList>
    </citation>
    <scope>NUCLEOTIDE SEQUENCE</scope>
    <source>
        <strain evidence="2">UWPOB_OBS1</strain>
    </source>
</reference>
<feature type="region of interest" description="Disordered" evidence="1">
    <location>
        <begin position="1"/>
        <end position="65"/>
    </location>
</feature>
<dbReference type="Proteomes" id="UP000664277">
    <property type="component" value="Unassembled WGS sequence"/>
</dbReference>
<protein>
    <submittedName>
        <fullName evidence="2">Uncharacterized protein</fullName>
    </submittedName>
</protein>
<evidence type="ECO:0000256" key="1">
    <source>
        <dbReference type="SAM" id="MobiDB-lite"/>
    </source>
</evidence>
<dbReference type="AlphaFoldDB" id="A0A8J7TKN6"/>